<accession>A0A8X6XPU6</accession>
<dbReference type="EMBL" id="BMAV01010999">
    <property type="protein sequence ID" value="GFY56485.1"/>
    <property type="molecule type" value="Genomic_DNA"/>
</dbReference>
<feature type="transmembrane region" description="Helical" evidence="1">
    <location>
        <begin position="16"/>
        <end position="36"/>
    </location>
</feature>
<name>A0A8X6XPU6_9ARAC</name>
<proteinExistence type="predicted"/>
<evidence type="ECO:0000313" key="2">
    <source>
        <dbReference type="EMBL" id="GFY56485.1"/>
    </source>
</evidence>
<reference evidence="2" key="1">
    <citation type="submission" date="2020-08" db="EMBL/GenBank/DDBJ databases">
        <title>Multicomponent nature underlies the extraordinary mechanical properties of spider dragline silk.</title>
        <authorList>
            <person name="Kono N."/>
            <person name="Nakamura H."/>
            <person name="Mori M."/>
            <person name="Yoshida Y."/>
            <person name="Ohtoshi R."/>
            <person name="Malay A.D."/>
            <person name="Moran D.A.P."/>
            <person name="Tomita M."/>
            <person name="Numata K."/>
            <person name="Arakawa K."/>
        </authorList>
    </citation>
    <scope>NUCLEOTIDE SEQUENCE</scope>
</reference>
<protein>
    <submittedName>
        <fullName evidence="2">Uncharacterized protein</fullName>
    </submittedName>
</protein>
<keyword evidence="1" id="KW-1133">Transmembrane helix</keyword>
<evidence type="ECO:0000256" key="1">
    <source>
        <dbReference type="SAM" id="Phobius"/>
    </source>
</evidence>
<organism evidence="2 3">
    <name type="scientific">Trichonephila inaurata madagascariensis</name>
    <dbReference type="NCBI Taxonomy" id="2747483"/>
    <lineage>
        <taxon>Eukaryota</taxon>
        <taxon>Metazoa</taxon>
        <taxon>Ecdysozoa</taxon>
        <taxon>Arthropoda</taxon>
        <taxon>Chelicerata</taxon>
        <taxon>Arachnida</taxon>
        <taxon>Araneae</taxon>
        <taxon>Araneomorphae</taxon>
        <taxon>Entelegynae</taxon>
        <taxon>Araneoidea</taxon>
        <taxon>Nephilidae</taxon>
        <taxon>Trichonephila</taxon>
        <taxon>Trichonephila inaurata</taxon>
    </lineage>
</organism>
<dbReference type="Proteomes" id="UP000886998">
    <property type="component" value="Unassembled WGS sequence"/>
</dbReference>
<evidence type="ECO:0000313" key="3">
    <source>
        <dbReference type="Proteomes" id="UP000886998"/>
    </source>
</evidence>
<keyword evidence="1" id="KW-0472">Membrane</keyword>
<keyword evidence="1" id="KW-0812">Transmembrane</keyword>
<dbReference type="AlphaFoldDB" id="A0A8X6XPU6"/>
<keyword evidence="3" id="KW-1185">Reference proteome</keyword>
<sequence>MVGNSKYQVLFPWQNLSIIILVYLEMMFPASWNGCLSYRMSSSQSRQFQITKEVGTRRRARIPILAVPERLRGLSSVILCSLLDFMDCYHSPRGIDSTCEETSEEANRFICHVHVGLQ</sequence>
<comment type="caution">
    <text evidence="2">The sequence shown here is derived from an EMBL/GenBank/DDBJ whole genome shotgun (WGS) entry which is preliminary data.</text>
</comment>
<gene>
    <name evidence="2" type="ORF">TNIN_438691</name>
</gene>